<organism evidence="1">
    <name type="scientific">Streptomyces sp. R11</name>
    <dbReference type="NCBI Taxonomy" id="3238625"/>
    <lineage>
        <taxon>Bacteria</taxon>
        <taxon>Bacillati</taxon>
        <taxon>Actinomycetota</taxon>
        <taxon>Actinomycetes</taxon>
        <taxon>Kitasatosporales</taxon>
        <taxon>Streptomycetaceae</taxon>
        <taxon>Streptomyces</taxon>
    </lineage>
</organism>
<reference evidence="1" key="1">
    <citation type="submission" date="2024-07" db="EMBL/GenBank/DDBJ databases">
        <authorList>
            <person name="Yu S.T."/>
        </authorList>
    </citation>
    <scope>NUCLEOTIDE SEQUENCE</scope>
    <source>
        <strain evidence="1">R11</strain>
    </source>
</reference>
<dbReference type="EMBL" id="CP163432">
    <property type="protein sequence ID" value="XDQ16108.1"/>
    <property type="molecule type" value="Genomic_DNA"/>
</dbReference>
<evidence type="ECO:0008006" key="2">
    <source>
        <dbReference type="Google" id="ProtNLM"/>
    </source>
</evidence>
<sequence>MGRASALGRRLRTVSERHGYPVGVDKRYGRVRAWMRRREAELPTVEELMVTAPYHVQNKQVGHFEREWRAYSWRGLRRRD</sequence>
<dbReference type="AlphaFoldDB" id="A0AB39NCB5"/>
<protein>
    <recommendedName>
        <fullName evidence="2">Transposase</fullName>
    </recommendedName>
</protein>
<evidence type="ECO:0000313" key="1">
    <source>
        <dbReference type="EMBL" id="XDQ16108.1"/>
    </source>
</evidence>
<proteinExistence type="predicted"/>
<accession>A0AB39NCB5</accession>
<gene>
    <name evidence="1" type="ORF">AB5J55_44405</name>
</gene>
<dbReference type="RefSeq" id="WP_369276031.1">
    <property type="nucleotide sequence ID" value="NZ_CP163432.1"/>
</dbReference>
<name>A0AB39NCB5_9ACTN</name>